<evidence type="ECO:0000313" key="2">
    <source>
        <dbReference type="Proteomes" id="UP000030722"/>
    </source>
</evidence>
<dbReference type="GeneID" id="24725189"/>
<dbReference type="KEGG" id="vg:24725189"/>
<proteinExistence type="predicted"/>
<reference evidence="1 2" key="1">
    <citation type="submission" date="2014-09" db="EMBL/GenBank/DDBJ databases">
        <title>Complete genome sequences of seven Vibrio cholerae phages isolated in China.</title>
        <authorList>
            <person name="Bhandare S.G."/>
            <person name="Warry A."/>
            <person name="Emes R.D."/>
            <person name="Su J."/>
            <person name="Barrow P.A."/>
            <person name="Atterbury R.J."/>
        </authorList>
    </citation>
    <scope>NUCLEOTIDE SEQUENCE [LARGE SCALE GENOMIC DNA]</scope>
</reference>
<protein>
    <recommendedName>
        <fullName evidence="3">Peptidase C39 domain-containing protein</fullName>
    </recommendedName>
</protein>
<name>A0A0A7HAG7_9CAUD</name>
<dbReference type="OrthoDB" id="10951at10239"/>
<sequence length="154" mass="17461">MKPIKLVKQPTSDTCMAACVAMLCGDEQIDPVFHRLHYAECSLSVVQYLLQRGVNARRPSYAPHEIPHRMHRGFVYLLNTISLNWENSAHAVLVDFRGENPVVLDPNLGKGDGILAYRKIGNEVHNLRFWTVEAVIDLDTPPLHSSHRYAPELH</sequence>
<dbReference type="Proteomes" id="UP000030722">
    <property type="component" value="Genome"/>
</dbReference>
<accession>A0A0A7HAG7</accession>
<dbReference type="EMBL" id="KM612264">
    <property type="protein sequence ID" value="AIZ01627.1"/>
    <property type="molecule type" value="Genomic_DNA"/>
</dbReference>
<gene>
    <name evidence="1" type="ORF">J2_0036</name>
</gene>
<organism evidence="1 2">
    <name type="scientific">Vibrio phage J2</name>
    <dbReference type="NCBI Taxonomy" id="1558467"/>
    <lineage>
        <taxon>Viruses</taxon>
        <taxon>Duplodnaviria</taxon>
        <taxon>Heunggongvirae</taxon>
        <taxon>Uroviricota</taxon>
        <taxon>Caudoviricetes</taxon>
        <taxon>Enhodamvirus</taxon>
        <taxon>Enhodamvirus VP2</taxon>
    </lineage>
</organism>
<evidence type="ECO:0008006" key="3">
    <source>
        <dbReference type="Google" id="ProtNLM"/>
    </source>
</evidence>
<evidence type="ECO:0000313" key="1">
    <source>
        <dbReference type="EMBL" id="AIZ01627.1"/>
    </source>
</evidence>
<dbReference type="RefSeq" id="YP_009152787.1">
    <property type="nucleotide sequence ID" value="NC_027393.1"/>
</dbReference>